<dbReference type="InterPro" id="IPR024072">
    <property type="entry name" value="DHFR-like_dom_sf"/>
</dbReference>
<evidence type="ECO:0000259" key="1">
    <source>
        <dbReference type="Pfam" id="PF01872"/>
    </source>
</evidence>
<dbReference type="Pfam" id="PF01872">
    <property type="entry name" value="RibD_C"/>
    <property type="match status" value="1"/>
</dbReference>
<dbReference type="InterPro" id="IPR002734">
    <property type="entry name" value="RibDG_C"/>
</dbReference>
<accession>A0A366IMP8</accession>
<keyword evidence="3" id="KW-1185">Reference proteome</keyword>
<name>A0A366IMP8_9MICO</name>
<dbReference type="EMBL" id="QNSB01000004">
    <property type="protein sequence ID" value="RBP72326.1"/>
    <property type="molecule type" value="Genomic_DNA"/>
</dbReference>
<proteinExistence type="predicted"/>
<protein>
    <submittedName>
        <fullName evidence="2">RibD domain-containing protein</fullName>
    </submittedName>
</protein>
<dbReference type="PANTHER" id="PTHR38011">
    <property type="entry name" value="DIHYDROFOLATE REDUCTASE FAMILY PROTEIN (AFU_ORTHOLOGUE AFUA_8G06820)"/>
    <property type="match status" value="1"/>
</dbReference>
<evidence type="ECO:0000313" key="3">
    <source>
        <dbReference type="Proteomes" id="UP000253509"/>
    </source>
</evidence>
<gene>
    <name evidence="2" type="ORF">DFO65_104284</name>
</gene>
<dbReference type="Proteomes" id="UP000253509">
    <property type="component" value="Unassembled WGS sequence"/>
</dbReference>
<organism evidence="2 3">
    <name type="scientific">Brevibacterium celere</name>
    <dbReference type="NCBI Taxonomy" id="225845"/>
    <lineage>
        <taxon>Bacteria</taxon>
        <taxon>Bacillati</taxon>
        <taxon>Actinomycetota</taxon>
        <taxon>Actinomycetes</taxon>
        <taxon>Micrococcales</taxon>
        <taxon>Brevibacteriaceae</taxon>
        <taxon>Brevibacterium</taxon>
    </lineage>
</organism>
<dbReference type="AlphaFoldDB" id="A0A366IMP8"/>
<evidence type="ECO:0000313" key="2">
    <source>
        <dbReference type="EMBL" id="RBP72326.1"/>
    </source>
</evidence>
<dbReference type="PANTHER" id="PTHR38011:SF12">
    <property type="entry name" value="BIFUNCTIONAL DEAMINASE-REDUCTASE DOMAIN PROTEIN"/>
    <property type="match status" value="1"/>
</dbReference>
<dbReference type="Gene3D" id="3.40.430.10">
    <property type="entry name" value="Dihydrofolate Reductase, subunit A"/>
    <property type="match status" value="1"/>
</dbReference>
<reference evidence="2 3" key="1">
    <citation type="submission" date="2018-06" db="EMBL/GenBank/DDBJ databases">
        <title>Freshwater and sediment microbial communities from various areas in North America, analyzing microbe dynamics in response to fracking.</title>
        <authorList>
            <person name="Lamendella R."/>
        </authorList>
    </citation>
    <scope>NUCLEOTIDE SEQUENCE [LARGE SCALE GENOMIC DNA]</scope>
    <source>
        <strain evidence="2 3">3b_TX</strain>
    </source>
</reference>
<dbReference type="InterPro" id="IPR050765">
    <property type="entry name" value="Riboflavin_Biosynth_HTPR"/>
</dbReference>
<dbReference type="GO" id="GO:0009231">
    <property type="term" value="P:riboflavin biosynthetic process"/>
    <property type="evidence" value="ECO:0007669"/>
    <property type="project" value="InterPro"/>
</dbReference>
<dbReference type="GO" id="GO:0008703">
    <property type="term" value="F:5-amino-6-(5-phosphoribosylamino)uracil reductase activity"/>
    <property type="evidence" value="ECO:0007669"/>
    <property type="project" value="InterPro"/>
</dbReference>
<feature type="domain" description="Bacterial bifunctional deaminase-reductase C-terminal" evidence="1">
    <location>
        <begin position="17"/>
        <end position="194"/>
    </location>
</feature>
<sequence>MGPRTPTQRAPRTRVHNMLVSLDGFAAGDTVTVDQPIGGAELLFSRFDGRVIDGVDGADAPITVDRALISLWGQGIGAEIMGRRKFGPQTGGWSDDGWQGWWGDAPPFRTPVFVLTHHPREPIEFGNGTSFHFIDASPEDALRRAQEAAGGLDVRIGGGPSTVRQFLEADLIDFLHLTIVPVVLGTGVRLLDGLAGIEDRFTIETISTDGLTHQLWNRDEAGRRRR</sequence>
<comment type="caution">
    <text evidence="2">The sequence shown here is derived from an EMBL/GenBank/DDBJ whole genome shotgun (WGS) entry which is preliminary data.</text>
</comment>
<dbReference type="SUPFAM" id="SSF53597">
    <property type="entry name" value="Dihydrofolate reductase-like"/>
    <property type="match status" value="1"/>
</dbReference>